<organism evidence="1 2">
    <name type="scientific">Streptomyces tanashiensis</name>
    <dbReference type="NCBI Taxonomy" id="67367"/>
    <lineage>
        <taxon>Bacteria</taxon>
        <taxon>Bacillati</taxon>
        <taxon>Actinomycetota</taxon>
        <taxon>Actinomycetes</taxon>
        <taxon>Kitasatosporales</taxon>
        <taxon>Streptomycetaceae</taxon>
        <taxon>Streptomyces</taxon>
    </lineage>
</organism>
<reference evidence="1" key="1">
    <citation type="submission" date="2021-09" db="EMBL/GenBank/DDBJ databases">
        <title>Complete genome sequence and metabolic characterization of Streptomyces tanashiensis DSM 731 the producer of antibacterial Kalafungin and diverse secondary metabolites.</title>
        <authorList>
            <person name="Abbasi M.N."/>
            <person name="Anwar M.N."/>
            <person name="Alam K."/>
            <person name="Shoaib M."/>
            <person name="Lin Z."/>
            <person name="Hayat M."/>
            <person name="Ali M.I."/>
            <person name="Malik H.M.T."/>
            <person name="Ahmed I."/>
            <person name="Li A."/>
            <person name="Hailong Wang H."/>
            <person name="Zhang Y."/>
        </authorList>
    </citation>
    <scope>NUCLEOTIDE SEQUENCE</scope>
    <source>
        <strain evidence="1">Kala</strain>
    </source>
</reference>
<dbReference type="RefSeq" id="WP_267260322.1">
    <property type="nucleotide sequence ID" value="NZ_CP084204.1"/>
</dbReference>
<dbReference type="GeneID" id="95605504"/>
<proteinExistence type="predicted"/>
<evidence type="ECO:0000313" key="2">
    <source>
        <dbReference type="Proteomes" id="UP001164506"/>
    </source>
</evidence>
<dbReference type="EMBL" id="CP084204">
    <property type="protein sequence ID" value="UZX26240.1"/>
    <property type="molecule type" value="Genomic_DNA"/>
</dbReference>
<gene>
    <name evidence="1" type="ORF">LDH80_38745</name>
</gene>
<evidence type="ECO:0008006" key="3">
    <source>
        <dbReference type="Google" id="ProtNLM"/>
    </source>
</evidence>
<dbReference type="Proteomes" id="UP001164506">
    <property type="component" value="Chromosome"/>
</dbReference>
<protein>
    <recommendedName>
        <fullName evidence="3">Secreted protein</fullName>
    </recommendedName>
</protein>
<accession>A0ABY6R838</accession>
<evidence type="ECO:0000313" key="1">
    <source>
        <dbReference type="EMBL" id="UZX26240.1"/>
    </source>
</evidence>
<sequence length="190" mass="21791">MMELVVAVVAGAVGYLGHVGQERFTHKQQQKTDDVAQTKALHAELLSLRDWEGTWHEAGELARKLEGQAVLLRDAKLRQRVVDDLGYVQDAPLMVGRTKPRHNQKVWTQDALDCLAAAARGDRLPEPRREYNTQLFYLEKTAKNIAAGLEPFAKAMSTDPEIAAIAQERRVWEEQRRDRKGWRRTLIRRR</sequence>
<name>A0ABY6R838_9ACTN</name>
<keyword evidence="2" id="KW-1185">Reference proteome</keyword>